<comment type="caution">
    <text evidence="2">The sequence shown here is derived from an EMBL/GenBank/DDBJ whole genome shotgun (WGS) entry which is preliminary data.</text>
</comment>
<gene>
    <name evidence="2" type="ORF">QE412_000894</name>
</gene>
<sequence>MGDRQITDKNLRKRVREAQKAADAVRPSGVVEADGEASPTADAGEAAGESRPTA</sequence>
<proteinExistence type="predicted"/>
<dbReference type="Proteomes" id="UP001226691">
    <property type="component" value="Unassembled WGS sequence"/>
</dbReference>
<organism evidence="2 3">
    <name type="scientific">Microbacterium trichothecenolyticum</name>
    <name type="common">Aureobacterium trichothecenolyticum</name>
    <dbReference type="NCBI Taxonomy" id="69370"/>
    <lineage>
        <taxon>Bacteria</taxon>
        <taxon>Bacillati</taxon>
        <taxon>Actinomycetota</taxon>
        <taxon>Actinomycetes</taxon>
        <taxon>Micrococcales</taxon>
        <taxon>Microbacteriaceae</taxon>
        <taxon>Microbacterium</taxon>
    </lineage>
</organism>
<protein>
    <submittedName>
        <fullName evidence="2">Uncharacterized protein</fullName>
    </submittedName>
</protein>
<evidence type="ECO:0000256" key="1">
    <source>
        <dbReference type="SAM" id="MobiDB-lite"/>
    </source>
</evidence>
<accession>A0ABU0TRM5</accession>
<feature type="compositionally biased region" description="Basic and acidic residues" evidence="1">
    <location>
        <begin position="1"/>
        <end position="20"/>
    </location>
</feature>
<keyword evidence="3" id="KW-1185">Reference proteome</keyword>
<name>A0ABU0TRM5_MICTR</name>
<evidence type="ECO:0000313" key="3">
    <source>
        <dbReference type="Proteomes" id="UP001226691"/>
    </source>
</evidence>
<feature type="region of interest" description="Disordered" evidence="1">
    <location>
        <begin position="1"/>
        <end position="54"/>
    </location>
</feature>
<evidence type="ECO:0000313" key="2">
    <source>
        <dbReference type="EMBL" id="MDQ1122321.1"/>
    </source>
</evidence>
<dbReference type="EMBL" id="JAUTBF010000001">
    <property type="protein sequence ID" value="MDQ1122321.1"/>
    <property type="molecule type" value="Genomic_DNA"/>
</dbReference>
<reference evidence="2 3" key="1">
    <citation type="submission" date="2023-07" db="EMBL/GenBank/DDBJ databases">
        <title>Functional and genomic diversity of the sorghum phyllosphere microbiome.</title>
        <authorList>
            <person name="Shade A."/>
        </authorList>
    </citation>
    <scope>NUCLEOTIDE SEQUENCE [LARGE SCALE GENOMIC DNA]</scope>
    <source>
        <strain evidence="2 3">SORGH_AS_1207</strain>
    </source>
</reference>